<dbReference type="InterPro" id="IPR036279">
    <property type="entry name" value="5-3_exonuclease_C_sf"/>
</dbReference>
<dbReference type="PANTHER" id="PTHR11081">
    <property type="entry name" value="FLAP ENDONUCLEASE FAMILY MEMBER"/>
    <property type="match status" value="1"/>
</dbReference>
<dbReference type="EMBL" id="JAHRIO010042396">
    <property type="protein sequence ID" value="MEQ2172618.1"/>
    <property type="molecule type" value="Genomic_DNA"/>
</dbReference>
<reference evidence="4 5" key="1">
    <citation type="submission" date="2021-06" db="EMBL/GenBank/DDBJ databases">
        <authorList>
            <person name="Palmer J.M."/>
        </authorList>
    </citation>
    <scope>NUCLEOTIDE SEQUENCE [LARGE SCALE GENOMIC DNA]</scope>
    <source>
        <strain evidence="4 5">GA_2019</strain>
        <tissue evidence="4">Muscle</tissue>
    </source>
</reference>
<evidence type="ECO:0000256" key="3">
    <source>
        <dbReference type="ARBA" id="ARBA00023242"/>
    </source>
</evidence>
<organism evidence="4 5">
    <name type="scientific">Goodea atripinnis</name>
    <dbReference type="NCBI Taxonomy" id="208336"/>
    <lineage>
        <taxon>Eukaryota</taxon>
        <taxon>Metazoa</taxon>
        <taxon>Chordata</taxon>
        <taxon>Craniata</taxon>
        <taxon>Vertebrata</taxon>
        <taxon>Euteleostomi</taxon>
        <taxon>Actinopterygii</taxon>
        <taxon>Neopterygii</taxon>
        <taxon>Teleostei</taxon>
        <taxon>Neoteleostei</taxon>
        <taxon>Acanthomorphata</taxon>
        <taxon>Ovalentaria</taxon>
        <taxon>Atherinomorphae</taxon>
        <taxon>Cyprinodontiformes</taxon>
        <taxon>Goodeidae</taxon>
        <taxon>Goodea</taxon>
    </lineage>
</organism>
<name>A0ABV0NPX2_9TELE</name>
<evidence type="ECO:0000256" key="2">
    <source>
        <dbReference type="ARBA" id="ARBA00023128"/>
    </source>
</evidence>
<keyword evidence="5" id="KW-1185">Reference proteome</keyword>
<dbReference type="InterPro" id="IPR008918">
    <property type="entry name" value="HhH2"/>
</dbReference>
<proteinExistence type="predicted"/>
<dbReference type="PANTHER" id="PTHR11081:SF51">
    <property type="entry name" value="FLAP ENDONUCLEASE 1"/>
    <property type="match status" value="1"/>
</dbReference>
<evidence type="ECO:0000313" key="4">
    <source>
        <dbReference type="EMBL" id="MEQ2172618.1"/>
    </source>
</evidence>
<dbReference type="SUPFAM" id="SSF47807">
    <property type="entry name" value="5' to 3' exonuclease, C-terminal subdomain"/>
    <property type="match status" value="1"/>
</dbReference>
<evidence type="ECO:0000313" key="5">
    <source>
        <dbReference type="Proteomes" id="UP001476798"/>
    </source>
</evidence>
<dbReference type="Gene3D" id="1.10.150.20">
    <property type="entry name" value="5' to 3' exonuclease, C-terminal subdomain"/>
    <property type="match status" value="1"/>
</dbReference>
<keyword evidence="3" id="KW-0539">Nucleus</keyword>
<accession>A0ABV0NPX2</accession>
<protein>
    <submittedName>
        <fullName evidence="4">Elongation of fatty acids protein 2</fullName>
    </submittedName>
</protein>
<comment type="caution">
    <text evidence="4">The sequence shown here is derived from an EMBL/GenBank/DDBJ whole genome shotgun (WGS) entry which is preliminary data.</text>
</comment>
<dbReference type="SMART" id="SM00279">
    <property type="entry name" value="HhH2"/>
    <property type="match status" value="1"/>
</dbReference>
<keyword evidence="1" id="KW-0597">Phosphoprotein</keyword>
<keyword evidence="2" id="KW-0496">Mitochondrion</keyword>
<dbReference type="Proteomes" id="UP001476798">
    <property type="component" value="Unassembled WGS sequence"/>
</dbReference>
<gene>
    <name evidence="4" type="primary">FEN1</name>
    <name evidence="4" type="ORF">GOODEAATRI_022990</name>
</gene>
<sequence length="104" mass="11552">MGIHGLAKLIADHAPGAIKEQDIKNYFGNSNITPFSTFKSSKYLCSRGLTFQFLFIFQFIDLCILLGCDYCGTIKGIGPKRAIDLIRQHGSIEEILENIDPNVS</sequence>
<evidence type="ECO:0000256" key="1">
    <source>
        <dbReference type="ARBA" id="ARBA00022553"/>
    </source>
</evidence>
<dbReference type="InterPro" id="IPR006084">
    <property type="entry name" value="XPG/Rad2"/>
</dbReference>